<sequence>MKKLNTLKTKPSCRTDFEPIKEGEKNTKFADLIIDGKSLYKMLIRHDKVPSLGWMSNENQREMIDYFLLRKPHETMWYRYPLMVCSWCGDEGCGIISVKIDRENNVVTWKDFFLEPEMKKINIGPFYFEWDNYKKVINSTFGTAGIQ</sequence>
<dbReference type="EMBL" id="CAKMMW010000049">
    <property type="protein sequence ID" value="CAH1232341.1"/>
    <property type="molecule type" value="Genomic_DNA"/>
</dbReference>
<accession>A0ABN8H6F0</accession>
<organism evidence="1 2">
    <name type="scientific">Paenibacillus allorhizoplanae</name>
    <dbReference type="NCBI Taxonomy" id="2905648"/>
    <lineage>
        <taxon>Bacteria</taxon>
        <taxon>Bacillati</taxon>
        <taxon>Bacillota</taxon>
        <taxon>Bacilli</taxon>
        <taxon>Bacillales</taxon>
        <taxon>Paenibacillaceae</taxon>
        <taxon>Paenibacillus</taxon>
    </lineage>
</organism>
<evidence type="ECO:0000313" key="1">
    <source>
        <dbReference type="EMBL" id="CAH1232341.1"/>
    </source>
</evidence>
<gene>
    <name evidence="1" type="ORF">PAECIP111891_06991</name>
</gene>
<reference evidence="1" key="1">
    <citation type="submission" date="2022-01" db="EMBL/GenBank/DDBJ databases">
        <authorList>
            <person name="Criscuolo A."/>
        </authorList>
    </citation>
    <scope>NUCLEOTIDE SEQUENCE</scope>
    <source>
        <strain evidence="1">CIP111891</strain>
    </source>
</reference>
<proteinExistence type="predicted"/>
<protein>
    <recommendedName>
        <fullName evidence="3">Oxidoreductase</fullName>
    </recommendedName>
</protein>
<dbReference type="Proteomes" id="UP000838821">
    <property type="component" value="Unassembled WGS sequence"/>
</dbReference>
<name>A0ABN8H6F0_9BACL</name>
<evidence type="ECO:0000313" key="2">
    <source>
        <dbReference type="Proteomes" id="UP000838821"/>
    </source>
</evidence>
<comment type="caution">
    <text evidence="1">The sequence shown here is derived from an EMBL/GenBank/DDBJ whole genome shotgun (WGS) entry which is preliminary data.</text>
</comment>
<evidence type="ECO:0008006" key="3">
    <source>
        <dbReference type="Google" id="ProtNLM"/>
    </source>
</evidence>
<keyword evidence="2" id="KW-1185">Reference proteome</keyword>
<dbReference type="RefSeq" id="WP_236293463.1">
    <property type="nucleotide sequence ID" value="NZ_CAKMMW010000049.1"/>
</dbReference>